<reference evidence="2 3" key="1">
    <citation type="journal article" date="2011" name="PLoS Pathog.">
        <title>Endophytic Life Strategies Decoded by Genome and Transcriptome Analyses of the Mutualistic Root Symbiont Piriformospora indica.</title>
        <authorList>
            <person name="Zuccaro A."/>
            <person name="Lahrmann U."/>
            <person name="Guldener U."/>
            <person name="Langen G."/>
            <person name="Pfiffi S."/>
            <person name="Biedenkopf D."/>
            <person name="Wong P."/>
            <person name="Samans B."/>
            <person name="Grimm C."/>
            <person name="Basiewicz M."/>
            <person name="Murat C."/>
            <person name="Martin F."/>
            <person name="Kogel K.H."/>
        </authorList>
    </citation>
    <scope>NUCLEOTIDE SEQUENCE [LARGE SCALE GENOMIC DNA]</scope>
    <source>
        <strain evidence="2 3">DSM 11827</strain>
    </source>
</reference>
<feature type="signal peptide" evidence="1">
    <location>
        <begin position="1"/>
        <end position="19"/>
    </location>
</feature>
<proteinExistence type="predicted"/>
<evidence type="ECO:0000313" key="3">
    <source>
        <dbReference type="Proteomes" id="UP000007148"/>
    </source>
</evidence>
<dbReference type="HOGENOM" id="CLU_2776850_0_0_1"/>
<name>G4TX59_SERID</name>
<keyword evidence="3" id="KW-1185">Reference proteome</keyword>
<protein>
    <submittedName>
        <fullName evidence="2">Uncharacterized protein</fullName>
    </submittedName>
</protein>
<evidence type="ECO:0000313" key="2">
    <source>
        <dbReference type="EMBL" id="CCA75902.1"/>
    </source>
</evidence>
<dbReference type="AlphaFoldDB" id="G4TX59"/>
<accession>G4TX59</accession>
<gene>
    <name evidence="2" type="ORF">PIIN_09898</name>
</gene>
<dbReference type="EMBL" id="CAFZ01000548">
    <property type="protein sequence ID" value="CCA75902.1"/>
    <property type="molecule type" value="Genomic_DNA"/>
</dbReference>
<keyword evidence="1" id="KW-0732">Signal</keyword>
<dbReference type="Proteomes" id="UP000007148">
    <property type="component" value="Unassembled WGS sequence"/>
</dbReference>
<sequence>MRVGFFALVFAASTLLASAAPFPLPPTHAQWVAHHNAEHTRNDGLAEHQLNRVEHHLDQADAARAKSVR</sequence>
<comment type="caution">
    <text evidence="2">The sequence shown here is derived from an EMBL/GenBank/DDBJ whole genome shotgun (WGS) entry which is preliminary data.</text>
</comment>
<evidence type="ECO:0000256" key="1">
    <source>
        <dbReference type="SAM" id="SignalP"/>
    </source>
</evidence>
<organism evidence="2 3">
    <name type="scientific">Serendipita indica (strain DSM 11827)</name>
    <name type="common">Root endophyte fungus</name>
    <name type="synonym">Piriformospora indica</name>
    <dbReference type="NCBI Taxonomy" id="1109443"/>
    <lineage>
        <taxon>Eukaryota</taxon>
        <taxon>Fungi</taxon>
        <taxon>Dikarya</taxon>
        <taxon>Basidiomycota</taxon>
        <taxon>Agaricomycotina</taxon>
        <taxon>Agaricomycetes</taxon>
        <taxon>Sebacinales</taxon>
        <taxon>Serendipitaceae</taxon>
        <taxon>Serendipita</taxon>
    </lineage>
</organism>
<dbReference type="InParanoid" id="G4TX59"/>
<feature type="chain" id="PRO_5003469479" evidence="1">
    <location>
        <begin position="20"/>
        <end position="69"/>
    </location>
</feature>